<organism evidence="3 4">
    <name type="scientific">Maribacter luteus</name>
    <dbReference type="NCBI Taxonomy" id="2594478"/>
    <lineage>
        <taxon>Bacteria</taxon>
        <taxon>Pseudomonadati</taxon>
        <taxon>Bacteroidota</taxon>
        <taxon>Flavobacteriia</taxon>
        <taxon>Flavobacteriales</taxon>
        <taxon>Flavobacteriaceae</taxon>
        <taxon>Maribacter</taxon>
    </lineage>
</organism>
<evidence type="ECO:0000313" key="3">
    <source>
        <dbReference type="EMBL" id="MRX63768.1"/>
    </source>
</evidence>
<evidence type="ECO:0000259" key="2">
    <source>
        <dbReference type="Pfam" id="PF13439"/>
    </source>
</evidence>
<protein>
    <submittedName>
        <fullName evidence="3">Glycosyltransferase</fullName>
    </submittedName>
</protein>
<keyword evidence="4" id="KW-1185">Reference proteome</keyword>
<sequence>MTSKKKIGFVLTSSLHKGGISRVLSIISNELCEFTNYEIHIISFYPSVVSGYTWNKKIIFHDLLTSKVGMKRGILPASKKLRRLLKKHEIDILVLCGHNVGLLSILSSFFLRTKLVYWPHSSFSGYKLLTKYLNERINAAFVNVVVTLTKADKTNFLQKTLARNVVQIYNPIDPELDITYQKYNPNTKKILSVGRLNEEKNFHSHLIEIAKIVLSKHEDYEWHIYGSGEYHENIQIRINENKLAEKVKLMGHKSDIYSIYGDYSLLVMTSQFEGFPMTLLEGMSKGLPLLSFDVPTGPNEIIMENKNGFLIPPFDIHEMANKICLLIENTMTRNEFSKENKNFVKEFNIKKIGNKWVSLFESLI</sequence>
<dbReference type="PANTHER" id="PTHR12526">
    <property type="entry name" value="GLYCOSYLTRANSFERASE"/>
    <property type="match status" value="1"/>
</dbReference>
<dbReference type="CDD" id="cd03820">
    <property type="entry name" value="GT4_AmsD-like"/>
    <property type="match status" value="1"/>
</dbReference>
<keyword evidence="3" id="KW-0808">Transferase</keyword>
<dbReference type="OrthoDB" id="798298at2"/>
<dbReference type="Proteomes" id="UP000443153">
    <property type="component" value="Unassembled WGS sequence"/>
</dbReference>
<dbReference type="Pfam" id="PF00534">
    <property type="entry name" value="Glycos_transf_1"/>
    <property type="match status" value="1"/>
</dbReference>
<dbReference type="GO" id="GO:0016757">
    <property type="term" value="F:glycosyltransferase activity"/>
    <property type="evidence" value="ECO:0007669"/>
    <property type="project" value="InterPro"/>
</dbReference>
<evidence type="ECO:0000313" key="4">
    <source>
        <dbReference type="Proteomes" id="UP000443153"/>
    </source>
</evidence>
<accession>A0A6I2MJ96</accession>
<dbReference type="InterPro" id="IPR028098">
    <property type="entry name" value="Glyco_trans_4-like_N"/>
</dbReference>
<dbReference type="Pfam" id="PF13439">
    <property type="entry name" value="Glyco_transf_4"/>
    <property type="match status" value="1"/>
</dbReference>
<dbReference type="EMBL" id="WKJH01000003">
    <property type="protein sequence ID" value="MRX63768.1"/>
    <property type="molecule type" value="Genomic_DNA"/>
</dbReference>
<gene>
    <name evidence="3" type="ORF">GJ691_06270</name>
</gene>
<dbReference type="AlphaFoldDB" id="A0A6I2MJ96"/>
<dbReference type="SUPFAM" id="SSF53756">
    <property type="entry name" value="UDP-Glycosyltransferase/glycogen phosphorylase"/>
    <property type="match status" value="1"/>
</dbReference>
<name>A0A6I2MJ96_9FLAO</name>
<feature type="domain" description="Glycosyltransferase subfamily 4-like N-terminal" evidence="2">
    <location>
        <begin position="18"/>
        <end position="175"/>
    </location>
</feature>
<dbReference type="Gene3D" id="3.40.50.2000">
    <property type="entry name" value="Glycogen Phosphorylase B"/>
    <property type="match status" value="2"/>
</dbReference>
<proteinExistence type="predicted"/>
<evidence type="ECO:0000259" key="1">
    <source>
        <dbReference type="Pfam" id="PF00534"/>
    </source>
</evidence>
<dbReference type="InterPro" id="IPR001296">
    <property type="entry name" value="Glyco_trans_1"/>
</dbReference>
<feature type="domain" description="Glycosyl transferase family 1" evidence="1">
    <location>
        <begin position="184"/>
        <end position="342"/>
    </location>
</feature>
<dbReference type="RefSeq" id="WP_154364935.1">
    <property type="nucleotide sequence ID" value="NZ_WKJH01000003.1"/>
</dbReference>
<reference evidence="3 4" key="1">
    <citation type="submission" date="2019-11" db="EMBL/GenBank/DDBJ databases">
        <title>Maribacter lutea sp. nov., a marine bacterium isolated from intertidal sand.</title>
        <authorList>
            <person name="Liu A."/>
        </authorList>
    </citation>
    <scope>NUCLEOTIDE SEQUENCE [LARGE SCALE GENOMIC DNA]</scope>
    <source>
        <strain evidence="3 4">RZ05</strain>
    </source>
</reference>
<comment type="caution">
    <text evidence="3">The sequence shown here is derived from an EMBL/GenBank/DDBJ whole genome shotgun (WGS) entry which is preliminary data.</text>
</comment>
<dbReference type="PANTHER" id="PTHR12526:SF630">
    <property type="entry name" value="GLYCOSYLTRANSFERASE"/>
    <property type="match status" value="1"/>
</dbReference>